<evidence type="ECO:0000313" key="2">
    <source>
        <dbReference type="Proteomes" id="UP000293613"/>
    </source>
</evidence>
<dbReference type="Proteomes" id="UP000293613">
    <property type="component" value="Unassembled WGS sequence"/>
</dbReference>
<protein>
    <submittedName>
        <fullName evidence="1">Modification methylase</fullName>
    </submittedName>
</protein>
<dbReference type="EMBL" id="RSCO01000019">
    <property type="protein sequence ID" value="RYM95447.1"/>
    <property type="molecule type" value="Genomic_DNA"/>
</dbReference>
<organism evidence="1 2">
    <name type="scientific">Bifidobacterium animalis subsp. lactis</name>
    <name type="common">Bifidobacterium lactis</name>
    <dbReference type="NCBI Taxonomy" id="302911"/>
    <lineage>
        <taxon>Bacteria</taxon>
        <taxon>Bacillati</taxon>
        <taxon>Actinomycetota</taxon>
        <taxon>Actinomycetes</taxon>
        <taxon>Bifidobacteriales</taxon>
        <taxon>Bifidobacteriaceae</taxon>
        <taxon>Bifidobacterium</taxon>
    </lineage>
</organism>
<gene>
    <name evidence="1" type="ORF">PG2011B_0725</name>
</gene>
<keyword evidence="1" id="KW-0808">Transferase</keyword>
<dbReference type="Pfam" id="PF13651">
    <property type="entry name" value="EcoRI_methylase"/>
    <property type="match status" value="1"/>
</dbReference>
<accession>A0A8B3RJC8</accession>
<comment type="caution">
    <text evidence="1">The sequence shown here is derived from an EMBL/GenBank/DDBJ whole genome shotgun (WGS) entry which is preliminary data.</text>
</comment>
<keyword evidence="1" id="KW-0489">Methyltransferase</keyword>
<dbReference type="InterPro" id="IPR025247">
    <property type="entry name" value="EcoRI-like_methylase"/>
</dbReference>
<name>A0A8B3RJC8_BIFAN</name>
<proteinExistence type="predicted"/>
<dbReference type="InterPro" id="IPR002052">
    <property type="entry name" value="DNA_methylase_N6_adenine_CS"/>
</dbReference>
<dbReference type="AlphaFoldDB" id="A0A8B3RJC8"/>
<dbReference type="GO" id="GO:0003676">
    <property type="term" value="F:nucleic acid binding"/>
    <property type="evidence" value="ECO:0007669"/>
    <property type="project" value="InterPro"/>
</dbReference>
<dbReference type="GO" id="GO:0008168">
    <property type="term" value="F:methyltransferase activity"/>
    <property type="evidence" value="ECO:0007669"/>
    <property type="project" value="UniProtKB-KW"/>
</dbReference>
<evidence type="ECO:0000313" key="1">
    <source>
        <dbReference type="EMBL" id="RYM95447.1"/>
    </source>
</evidence>
<dbReference type="PROSITE" id="PS00092">
    <property type="entry name" value="N6_MTASE"/>
    <property type="match status" value="1"/>
</dbReference>
<dbReference type="GO" id="GO:0032259">
    <property type="term" value="P:methylation"/>
    <property type="evidence" value="ECO:0007669"/>
    <property type="project" value="UniProtKB-KW"/>
</dbReference>
<sequence>MSNGRINRSRQAVCDEYYTPYDMVARGVEPYRDRFAGRHVLLNTNDGDWSAFWQYMTGHYHEFGLASLTSLEYCAEHATLFAGPADHGRIHRYDGVRHTVEDVMDSGGYDSPSGLAELARADMVVGNPPFSRLGEYLPLLDKADVLFLVVGNLNALCYTDVFPLFQQGRVMPVDHNGQAANWFILPFEPEHATMRRRDGMGRPMVRVSRTAWLTNLRTKPVMFKPDHLYDPNVNRTYDGMTVVDCPSRNLIPCDWEGRIGAPASVLSRWPQGWRPVGVLGQGPGMVRPCIDGREQFRRLLLERGSWRPGLHTK</sequence>
<reference evidence="1 2" key="1">
    <citation type="journal article" date="2019" name="Appl. Environ. Microbiol.">
        <title>Dissecting the evolutionary development of the Bifidobacterium animalis species through comparative genomics analyses.</title>
        <authorList>
            <person name="Lugli G.A."/>
            <person name="Mancino W."/>
            <person name="Milani C."/>
            <person name="Duranti S."/>
            <person name="Mancabelli L."/>
            <person name="Napoli S."/>
            <person name="Mangifesta M."/>
            <person name="Viappiani A."/>
            <person name="Anzalone R."/>
            <person name="Longhi G."/>
            <person name="van Sinderen D."/>
            <person name="Ventura M."/>
            <person name="Turroni F."/>
        </authorList>
    </citation>
    <scope>NUCLEOTIDE SEQUENCE [LARGE SCALE GENOMIC DNA]</scope>
    <source>
        <strain evidence="1 2">2011B</strain>
    </source>
</reference>